<accession>A0ACB8SM87</accession>
<reference evidence="1" key="2">
    <citation type="journal article" date="2022" name="New Phytol.">
        <title>Evolutionary transition to the ectomycorrhizal habit in the genomes of a hyperdiverse lineage of mushroom-forming fungi.</title>
        <authorList>
            <person name="Looney B."/>
            <person name="Miyauchi S."/>
            <person name="Morin E."/>
            <person name="Drula E."/>
            <person name="Courty P.E."/>
            <person name="Kohler A."/>
            <person name="Kuo A."/>
            <person name="LaButti K."/>
            <person name="Pangilinan J."/>
            <person name="Lipzen A."/>
            <person name="Riley R."/>
            <person name="Andreopoulos W."/>
            <person name="He G."/>
            <person name="Johnson J."/>
            <person name="Nolan M."/>
            <person name="Tritt A."/>
            <person name="Barry K.W."/>
            <person name="Grigoriev I.V."/>
            <person name="Nagy L.G."/>
            <person name="Hibbett D."/>
            <person name="Henrissat B."/>
            <person name="Matheny P.B."/>
            <person name="Labbe J."/>
            <person name="Martin F.M."/>
        </authorList>
    </citation>
    <scope>NUCLEOTIDE SEQUENCE</scope>
    <source>
        <strain evidence="1">HHB10654</strain>
    </source>
</reference>
<evidence type="ECO:0000313" key="2">
    <source>
        <dbReference type="Proteomes" id="UP000814140"/>
    </source>
</evidence>
<gene>
    <name evidence="1" type="ORF">BV25DRAFT_1782844</name>
</gene>
<evidence type="ECO:0000313" key="1">
    <source>
        <dbReference type="EMBL" id="KAI0057494.1"/>
    </source>
</evidence>
<feature type="non-terminal residue" evidence="1">
    <location>
        <position position="93"/>
    </location>
</feature>
<comment type="caution">
    <text evidence="1">The sequence shown here is derived from an EMBL/GenBank/DDBJ whole genome shotgun (WGS) entry which is preliminary data.</text>
</comment>
<proteinExistence type="predicted"/>
<dbReference type="Proteomes" id="UP000814140">
    <property type="component" value="Unassembled WGS sequence"/>
</dbReference>
<dbReference type="EMBL" id="MU277246">
    <property type="protein sequence ID" value="KAI0057494.1"/>
    <property type="molecule type" value="Genomic_DNA"/>
</dbReference>
<organism evidence="1 2">
    <name type="scientific">Artomyces pyxidatus</name>
    <dbReference type="NCBI Taxonomy" id="48021"/>
    <lineage>
        <taxon>Eukaryota</taxon>
        <taxon>Fungi</taxon>
        <taxon>Dikarya</taxon>
        <taxon>Basidiomycota</taxon>
        <taxon>Agaricomycotina</taxon>
        <taxon>Agaricomycetes</taxon>
        <taxon>Russulales</taxon>
        <taxon>Auriscalpiaceae</taxon>
        <taxon>Artomyces</taxon>
    </lineage>
</organism>
<sequence>ARATAASTPIARFPPEVLTRVFWFSSLLEPTAILRCRAPVVADLGWIKVTHVSRFWRQAALGEPTLWADPIMDLGPEWTAAFLARSKAVPLCI</sequence>
<feature type="non-terminal residue" evidence="1">
    <location>
        <position position="1"/>
    </location>
</feature>
<protein>
    <submittedName>
        <fullName evidence="1">Uncharacterized protein</fullName>
    </submittedName>
</protein>
<reference evidence="1" key="1">
    <citation type="submission" date="2021-03" db="EMBL/GenBank/DDBJ databases">
        <authorList>
            <consortium name="DOE Joint Genome Institute"/>
            <person name="Ahrendt S."/>
            <person name="Looney B.P."/>
            <person name="Miyauchi S."/>
            <person name="Morin E."/>
            <person name="Drula E."/>
            <person name="Courty P.E."/>
            <person name="Chicoki N."/>
            <person name="Fauchery L."/>
            <person name="Kohler A."/>
            <person name="Kuo A."/>
            <person name="Labutti K."/>
            <person name="Pangilinan J."/>
            <person name="Lipzen A."/>
            <person name="Riley R."/>
            <person name="Andreopoulos W."/>
            <person name="He G."/>
            <person name="Johnson J."/>
            <person name="Barry K.W."/>
            <person name="Grigoriev I.V."/>
            <person name="Nagy L."/>
            <person name="Hibbett D."/>
            <person name="Henrissat B."/>
            <person name="Matheny P.B."/>
            <person name="Labbe J."/>
            <person name="Martin F."/>
        </authorList>
    </citation>
    <scope>NUCLEOTIDE SEQUENCE</scope>
    <source>
        <strain evidence="1">HHB10654</strain>
    </source>
</reference>
<name>A0ACB8SM87_9AGAM</name>
<keyword evidence="2" id="KW-1185">Reference proteome</keyword>